<dbReference type="Gene3D" id="3.90.550.10">
    <property type="entry name" value="Spore Coat Polysaccharide Biosynthesis Protein SpsA, Chain A"/>
    <property type="match status" value="1"/>
</dbReference>
<dbReference type="Proteomes" id="UP000178796">
    <property type="component" value="Unassembled WGS sequence"/>
</dbReference>
<feature type="transmembrane region" description="Helical" evidence="1">
    <location>
        <begin position="32"/>
        <end position="51"/>
    </location>
</feature>
<protein>
    <recommendedName>
        <fullName evidence="4">Glycosyltransferase 2-like domain-containing protein</fullName>
    </recommendedName>
</protein>
<dbReference type="EMBL" id="MHKY01000020">
    <property type="protein sequence ID" value="OGY99051.1"/>
    <property type="molecule type" value="Genomic_DNA"/>
</dbReference>
<reference evidence="2 3" key="1">
    <citation type="journal article" date="2016" name="Nat. Commun.">
        <title>Thousands of microbial genomes shed light on interconnected biogeochemical processes in an aquifer system.</title>
        <authorList>
            <person name="Anantharaman K."/>
            <person name="Brown C.T."/>
            <person name="Hug L.A."/>
            <person name="Sharon I."/>
            <person name="Castelle C.J."/>
            <person name="Probst A.J."/>
            <person name="Thomas B.C."/>
            <person name="Singh A."/>
            <person name="Wilkins M.J."/>
            <person name="Karaoz U."/>
            <person name="Brodie E.L."/>
            <person name="Williams K.H."/>
            <person name="Hubbard S.S."/>
            <person name="Banfield J.F."/>
        </authorList>
    </citation>
    <scope>NUCLEOTIDE SEQUENCE [LARGE SCALE GENOMIC DNA]</scope>
</reference>
<dbReference type="PANTHER" id="PTHR36851">
    <property type="entry name" value="UNNAMED PRODUCT"/>
    <property type="match status" value="1"/>
</dbReference>
<evidence type="ECO:0008006" key="4">
    <source>
        <dbReference type="Google" id="ProtNLM"/>
    </source>
</evidence>
<feature type="transmembrane region" description="Helical" evidence="1">
    <location>
        <begin position="374"/>
        <end position="395"/>
    </location>
</feature>
<sequence length="497" mass="57666">MYRLLEVLPGTLSWATIALMVLLSWLTPAYVAVFIILFDIYWLLKTVFFSLHLRAAFRKMRENLRVNWLKKLEEGRFRFEDVRHLVILPMVDEPYALVRESFETLARSEYPKEKFFVVLATEERARGRSDEIAETARRIEEEFGSRFGGFLTTTHPDGLPGEIPGKGSNETWAAKRAKEQLIDPRGLRYEDVLVSVFDIDTQVLPHYFGRLTYAFLTAERPQRSSYQPVPLFTNNIYEAPALGRVISFSATFWHMTQQARSEQITTFSSHSMPMKALVEVSYWNTNIVSEDSQIFWQCYLHYDGDWRVEPLFYPVSMDANVAPTFWRTLWNIYKQQRRWAWGAENIPYALSGFITNKRIPLRSKLYWSFKKLEAFWSWATNALLIFALGWLPVILGGQAFNLTLLSYSLPQVTRWVMNLAMLGIASSAILSIVLLPPKPKWLKPWHYALYLLQWALMPLTLIIFGAIPALEAQTRLMLGGRFRLGFWVTPKARKGSA</sequence>
<dbReference type="PANTHER" id="PTHR36851:SF1">
    <property type="entry name" value="GLYCO_TRANS_2-LIKE DOMAIN-CONTAINING PROTEIN"/>
    <property type="match status" value="1"/>
</dbReference>
<name>A0A1G2CCZ8_9BACT</name>
<keyword evidence="1" id="KW-1133">Transmembrane helix</keyword>
<gene>
    <name evidence="2" type="ORF">A3E09_00600</name>
</gene>
<feature type="transmembrane region" description="Helical" evidence="1">
    <location>
        <begin position="7"/>
        <end position="26"/>
    </location>
</feature>
<keyword evidence="1" id="KW-0812">Transmembrane</keyword>
<proteinExistence type="predicted"/>
<feature type="transmembrane region" description="Helical" evidence="1">
    <location>
        <begin position="415"/>
        <end position="435"/>
    </location>
</feature>
<accession>A0A1G2CCZ8</accession>
<feature type="transmembrane region" description="Helical" evidence="1">
    <location>
        <begin position="447"/>
        <end position="470"/>
    </location>
</feature>
<organism evidence="2 3">
    <name type="scientific">Candidatus Liptonbacteria bacterium RIFCSPHIGHO2_12_FULL_60_13</name>
    <dbReference type="NCBI Taxonomy" id="1798648"/>
    <lineage>
        <taxon>Bacteria</taxon>
        <taxon>Candidatus Liptoniibacteriota</taxon>
    </lineage>
</organism>
<dbReference type="InterPro" id="IPR029044">
    <property type="entry name" value="Nucleotide-diphossugar_trans"/>
</dbReference>
<comment type="caution">
    <text evidence="2">The sequence shown here is derived from an EMBL/GenBank/DDBJ whole genome shotgun (WGS) entry which is preliminary data.</text>
</comment>
<evidence type="ECO:0000256" key="1">
    <source>
        <dbReference type="SAM" id="Phobius"/>
    </source>
</evidence>
<dbReference type="AlphaFoldDB" id="A0A1G2CCZ8"/>
<keyword evidence="1" id="KW-0472">Membrane</keyword>
<evidence type="ECO:0000313" key="3">
    <source>
        <dbReference type="Proteomes" id="UP000178796"/>
    </source>
</evidence>
<evidence type="ECO:0000313" key="2">
    <source>
        <dbReference type="EMBL" id="OGY99051.1"/>
    </source>
</evidence>